<keyword evidence="11" id="KW-0282">Flagellum</keyword>
<evidence type="ECO:0000256" key="5">
    <source>
        <dbReference type="ARBA" id="ARBA00022525"/>
    </source>
</evidence>
<dbReference type="SUPFAM" id="SSF64518">
    <property type="entry name" value="Phase 1 flagellin"/>
    <property type="match status" value="2"/>
</dbReference>
<keyword evidence="11" id="KW-0969">Cilium</keyword>
<dbReference type="Pfam" id="PF21158">
    <property type="entry name" value="flgK_1st_1"/>
    <property type="match status" value="1"/>
</dbReference>
<evidence type="ECO:0000259" key="9">
    <source>
        <dbReference type="Pfam" id="PF21159"/>
    </source>
</evidence>
<keyword evidence="5" id="KW-0964">Secreted</keyword>
<dbReference type="Pfam" id="PF21159">
    <property type="entry name" value="FlgK_2nd"/>
    <property type="match status" value="1"/>
</dbReference>
<name>A0ABX7MD77_9RHOO</name>
<feature type="domain" description="Flagellar hook-associated protein 1 D2-like" evidence="8">
    <location>
        <begin position="343"/>
        <end position="427"/>
    </location>
</feature>
<evidence type="ECO:0000313" key="11">
    <source>
        <dbReference type="EMBL" id="QSI78754.1"/>
    </source>
</evidence>
<dbReference type="RefSeq" id="WP_206256135.1">
    <property type="nucleotide sequence ID" value="NZ_CP071060.1"/>
</dbReference>
<dbReference type="InterPro" id="IPR002371">
    <property type="entry name" value="FlgK"/>
</dbReference>
<evidence type="ECO:0000256" key="4">
    <source>
        <dbReference type="ARBA" id="ARBA00016244"/>
    </source>
</evidence>
<dbReference type="NCBIfam" id="TIGR02492">
    <property type="entry name" value="flgK_ends"/>
    <property type="match status" value="1"/>
</dbReference>
<dbReference type="Pfam" id="PF06429">
    <property type="entry name" value="Flg_bbr_C"/>
    <property type="match status" value="1"/>
</dbReference>
<feature type="domain" description="Flagellar hook-associated protein FlgK helical" evidence="10">
    <location>
        <begin position="94"/>
        <end position="329"/>
    </location>
</feature>
<dbReference type="PRINTS" id="PR01005">
    <property type="entry name" value="FLGHOOKAP1"/>
</dbReference>
<dbReference type="InterPro" id="IPR049474">
    <property type="entry name" value="FlgK_D3"/>
</dbReference>
<gene>
    <name evidence="11" type="primary">flgK</name>
    <name evidence="11" type="ORF">JY500_09180</name>
</gene>
<reference evidence="11 12" key="1">
    <citation type="submission" date="2021-02" db="EMBL/GenBank/DDBJ databases">
        <title>Niveibacterium changnyeongensis HC41.</title>
        <authorList>
            <person name="Kang M."/>
        </authorList>
    </citation>
    <scope>NUCLEOTIDE SEQUENCE [LARGE SCALE GENOMIC DNA]</scope>
    <source>
        <strain evidence="11 12">HC41</strain>
    </source>
</reference>
<evidence type="ECO:0000256" key="3">
    <source>
        <dbReference type="ARBA" id="ARBA00009677"/>
    </source>
</evidence>
<proteinExistence type="inferred from homology"/>
<dbReference type="Pfam" id="PF22638">
    <property type="entry name" value="FlgK_D1"/>
    <property type="match status" value="1"/>
</dbReference>
<evidence type="ECO:0000256" key="2">
    <source>
        <dbReference type="ARBA" id="ARBA00004613"/>
    </source>
</evidence>
<keyword evidence="6" id="KW-0975">Bacterial flagellum</keyword>
<dbReference type="InterPro" id="IPR053927">
    <property type="entry name" value="FlgK_helical"/>
</dbReference>
<protein>
    <recommendedName>
        <fullName evidence="4">Flagellar hook-associated protein 1</fullName>
    </recommendedName>
</protein>
<evidence type="ECO:0000259" key="10">
    <source>
        <dbReference type="Pfam" id="PF22638"/>
    </source>
</evidence>
<evidence type="ECO:0000256" key="6">
    <source>
        <dbReference type="ARBA" id="ARBA00023143"/>
    </source>
</evidence>
<evidence type="ECO:0000313" key="12">
    <source>
        <dbReference type="Proteomes" id="UP000663570"/>
    </source>
</evidence>
<feature type="domain" description="Flagellar hook-associated protein 1 D3" evidence="9">
    <location>
        <begin position="451"/>
        <end position="551"/>
    </location>
</feature>
<sequence>MGNSVLNIGISGINAAQAGLVTTGHNISNASTAGYSRQQIVQSTNQPVFSGAGYFGQGTNVQTIKRSYNSYLEQQVLTANSRYQEMNTYYEQVKQIDDLFGDPSAGLSPAIQDFFKGVQSVAANATSIPSRQSMLSQSEALVARFQTLNTRIDELRDLVGGEINGTVTEINSLAGQIGELNQRIIYASNIGAGQPPNDLLDERAQLVSQLNDQVRVTTMSNEDGSINVFVGNGQPLVVRSDVATLTAQPSRADLSRIVVAIQLPTGGGQELPDAAFSGGKLSGLLNFRSESLDSVQNGLGRLALGITQTFNAQHRLGQDLDGALGGDYFQPLAGRTIYPNSPSNTGTAQIDVPITNASDLTTSDYSLTYTAANTFQLVRRSDSQVWTASGATPAAALAAVLAAAPSQGFSMTLSGAPAVGDSFTIQPTRAAADQFAVAIKDPRLIAAAAPIRTLATNANTGSASITQGVVSDVTNLAPPPALTLPLTFTYNAGNLSGFPAGFPITVTQPNGTSTSYPAGGPIPYSDGAKIAFGGVSFTISGTPKNGDSFTMERNPGGVSDSRNAVLLGQLQQVKTLIGNSASYEAAYAQLVGEIGSRTREVQVTSESQKVVAERAKDAQQALVGVNLDEEAANLVRYQQAYQAAGKVMQVASTLFNEILAIGRG</sequence>
<comment type="subcellular location">
    <subcellularLocation>
        <location evidence="1">Bacterial flagellum</location>
    </subcellularLocation>
    <subcellularLocation>
        <location evidence="2">Secreted</location>
    </subcellularLocation>
</comment>
<dbReference type="Proteomes" id="UP000663570">
    <property type="component" value="Chromosome"/>
</dbReference>
<comment type="similarity">
    <text evidence="3">Belongs to the flagella basal body rod proteins family.</text>
</comment>
<evidence type="ECO:0000259" key="7">
    <source>
        <dbReference type="Pfam" id="PF06429"/>
    </source>
</evidence>
<dbReference type="InterPro" id="IPR010930">
    <property type="entry name" value="Flg_bb/hook_C_dom"/>
</dbReference>
<dbReference type="PANTHER" id="PTHR30033">
    <property type="entry name" value="FLAGELLAR HOOK-ASSOCIATED PROTEIN 1"/>
    <property type="match status" value="1"/>
</dbReference>
<accession>A0ABX7MD77</accession>
<dbReference type="EMBL" id="CP071060">
    <property type="protein sequence ID" value="QSI78754.1"/>
    <property type="molecule type" value="Genomic_DNA"/>
</dbReference>
<dbReference type="PANTHER" id="PTHR30033:SF1">
    <property type="entry name" value="FLAGELLAR HOOK-ASSOCIATED PROTEIN 1"/>
    <property type="match status" value="1"/>
</dbReference>
<organism evidence="11 12">
    <name type="scientific">Niveibacterium microcysteis</name>
    <dbReference type="NCBI Taxonomy" id="2811415"/>
    <lineage>
        <taxon>Bacteria</taxon>
        <taxon>Pseudomonadati</taxon>
        <taxon>Pseudomonadota</taxon>
        <taxon>Betaproteobacteria</taxon>
        <taxon>Rhodocyclales</taxon>
        <taxon>Rhodocyclaceae</taxon>
        <taxon>Niveibacterium</taxon>
    </lineage>
</organism>
<evidence type="ECO:0000256" key="1">
    <source>
        <dbReference type="ARBA" id="ARBA00004365"/>
    </source>
</evidence>
<keyword evidence="11" id="KW-0966">Cell projection</keyword>
<dbReference type="InterPro" id="IPR049119">
    <property type="entry name" value="FlgK_D2-like"/>
</dbReference>
<feature type="domain" description="Flagellar basal-body/hook protein C-terminal" evidence="7">
    <location>
        <begin position="624"/>
        <end position="659"/>
    </location>
</feature>
<keyword evidence="12" id="KW-1185">Reference proteome</keyword>
<evidence type="ECO:0000259" key="8">
    <source>
        <dbReference type="Pfam" id="PF21158"/>
    </source>
</evidence>